<name>H0UQP7_9BACT</name>
<dbReference type="NCBIfam" id="NF007031">
    <property type="entry name" value="PRK09496.1-2"/>
    <property type="match status" value="1"/>
</dbReference>
<keyword evidence="4" id="KW-0630">Potassium</keyword>
<dbReference type="PROSITE" id="PS51202">
    <property type="entry name" value="RCK_C"/>
    <property type="match status" value="1"/>
</dbReference>
<evidence type="ECO:0000256" key="4">
    <source>
        <dbReference type="ARBA" id="ARBA00022958"/>
    </source>
</evidence>
<dbReference type="Gene3D" id="3.30.70.1450">
    <property type="entry name" value="Regulator of K+ conductance, C-terminal domain"/>
    <property type="match status" value="2"/>
</dbReference>
<keyword evidence="2" id="KW-0813">Transport</keyword>
<dbReference type="SUPFAM" id="SSF51735">
    <property type="entry name" value="NAD(P)-binding Rossmann-fold domains"/>
    <property type="match status" value="2"/>
</dbReference>
<dbReference type="NCBIfam" id="NF007039">
    <property type="entry name" value="PRK09496.3-2"/>
    <property type="match status" value="1"/>
</dbReference>
<evidence type="ECO:0000313" key="9">
    <source>
        <dbReference type="EMBL" id="EHM10811.1"/>
    </source>
</evidence>
<organism evidence="9 10">
    <name type="scientific">Thermanaerovibrio velox DSM 12556</name>
    <dbReference type="NCBI Taxonomy" id="926567"/>
    <lineage>
        <taxon>Bacteria</taxon>
        <taxon>Thermotogati</taxon>
        <taxon>Synergistota</taxon>
        <taxon>Synergistia</taxon>
        <taxon>Synergistales</taxon>
        <taxon>Synergistaceae</taxon>
        <taxon>Thermanaerovibrio</taxon>
    </lineage>
</organism>
<dbReference type="InterPro" id="IPR036721">
    <property type="entry name" value="RCK_C_sf"/>
</dbReference>
<dbReference type="InterPro" id="IPR006036">
    <property type="entry name" value="K_uptake_TrkA"/>
</dbReference>
<evidence type="ECO:0000256" key="1">
    <source>
        <dbReference type="ARBA" id="ARBA00017378"/>
    </source>
</evidence>
<dbReference type="SUPFAM" id="SSF116726">
    <property type="entry name" value="TrkA C-terminal domain-like"/>
    <property type="match status" value="2"/>
</dbReference>
<sequence length="454" mass="49383">MRIVIVGAGEVGFNVARSLSQDGHDVVVVEENQERFSKVSEELDVMTVEGNGSRPMILERAGVAPGGSTDMLIACTNRDEVNILACWIAKQAGVPKVIARAVGLEFTDSPEWGEKLGIDMMVSPERSVAYEVDNLLRARWATHSMDVASGAASIYAVPIREDCPSLDLSLAEIRERHRDLIMLVVYIKRGDRGFIPNGRDRLKRGDLCYCLCYKGQTPMMAGVLWPPMAGGIKRAFVVGGGKVGFQVSRRLASNGVSVKLIDHEREKCKRLSRELERVDVIWGDGSDEGLLLQEGIDSSCAFISTTGSDENNIILSVLGKNLGAAKSIGVVKKRSYLKMAGILPIDSLVNRNMALSDLIITSVRYPQGNERVSLLEDIGAELVETVIPTDSPSAGKTLMELDIPQGAVIGMITRGDSSFIPNGLTRLMPHDQVVVFSEEDKTRDVLASLGVRED</sequence>
<dbReference type="OrthoDB" id="9775180at2"/>
<dbReference type="PRINTS" id="PR00335">
    <property type="entry name" value="KUPTAKETRKA"/>
</dbReference>
<dbReference type="InterPro" id="IPR050721">
    <property type="entry name" value="Trk_Ktr_HKT_K-transport"/>
</dbReference>
<proteinExistence type="predicted"/>
<protein>
    <recommendedName>
        <fullName evidence="1">Trk system potassium uptake protein TrkA</fullName>
    </recommendedName>
</protein>
<dbReference type="HOGENOM" id="CLU_046525_0_3_0"/>
<dbReference type="PANTHER" id="PTHR43833">
    <property type="entry name" value="POTASSIUM CHANNEL PROTEIN 2-RELATED-RELATED"/>
    <property type="match status" value="1"/>
</dbReference>
<evidence type="ECO:0000259" key="8">
    <source>
        <dbReference type="PROSITE" id="PS51202"/>
    </source>
</evidence>
<feature type="domain" description="RCK N-terminal" evidence="7">
    <location>
        <begin position="1"/>
        <end position="122"/>
    </location>
</feature>
<dbReference type="InterPro" id="IPR036291">
    <property type="entry name" value="NAD(P)-bd_dom_sf"/>
</dbReference>
<reference evidence="9 10" key="1">
    <citation type="submission" date="2011-10" db="EMBL/GenBank/DDBJ databases">
        <title>The Noncontiguous Finished genome of Thermanaerovibrio velox DSM 12556.</title>
        <authorList>
            <consortium name="US DOE Joint Genome Institute (JGI-PGF)"/>
            <person name="Lucas S."/>
            <person name="Copeland A."/>
            <person name="Lapidus A."/>
            <person name="Glavina del Rio T."/>
            <person name="Dalin E."/>
            <person name="Tice H."/>
            <person name="Bruce D."/>
            <person name="Goodwin L."/>
            <person name="Pitluck S."/>
            <person name="Peters L."/>
            <person name="Mikhailova N."/>
            <person name="Teshima H."/>
            <person name="Kyrpides N."/>
            <person name="Mavromatis K."/>
            <person name="Ivanova N."/>
            <person name="Markowitz V."/>
            <person name="Cheng J.-F."/>
            <person name="Hugenholtz P."/>
            <person name="Woyke T."/>
            <person name="Wu D."/>
            <person name="Spring S."/>
            <person name="Brambilla E.-M."/>
            <person name="Klenk H.-P."/>
            <person name="Eisen J.A."/>
        </authorList>
    </citation>
    <scope>NUCLEOTIDE SEQUENCE [LARGE SCALE GENOMIC DNA]</scope>
    <source>
        <strain evidence="9 10">DSM 12556</strain>
    </source>
</reference>
<evidence type="ECO:0000256" key="6">
    <source>
        <dbReference type="ARBA" id="ARBA00023065"/>
    </source>
</evidence>
<dbReference type="PANTHER" id="PTHR43833:SF5">
    <property type="entry name" value="TRK SYSTEM POTASSIUM UPTAKE PROTEIN TRKA"/>
    <property type="match status" value="1"/>
</dbReference>
<dbReference type="AlphaFoldDB" id="H0UQP7"/>
<dbReference type="STRING" id="926567.TheveDRAFT_1693"/>
<accession>H0UQP7</accession>
<keyword evidence="5" id="KW-0520">NAD</keyword>
<evidence type="ECO:0000256" key="5">
    <source>
        <dbReference type="ARBA" id="ARBA00023027"/>
    </source>
</evidence>
<dbReference type="EMBL" id="CM001377">
    <property type="protein sequence ID" value="EHM10811.1"/>
    <property type="molecule type" value="Genomic_DNA"/>
</dbReference>
<dbReference type="Pfam" id="PF02080">
    <property type="entry name" value="TrkA_C"/>
    <property type="match status" value="1"/>
</dbReference>
<keyword evidence="10" id="KW-1185">Reference proteome</keyword>
<feature type="domain" description="RCK C-terminal" evidence="8">
    <location>
        <begin position="370"/>
        <end position="452"/>
    </location>
</feature>
<dbReference type="RefSeq" id="WP_006584305.1">
    <property type="nucleotide sequence ID" value="NZ_CM001377.1"/>
</dbReference>
<dbReference type="Proteomes" id="UP000005730">
    <property type="component" value="Chromosome"/>
</dbReference>
<dbReference type="InterPro" id="IPR006037">
    <property type="entry name" value="RCK_C"/>
</dbReference>
<dbReference type="GO" id="GO:0005886">
    <property type="term" value="C:plasma membrane"/>
    <property type="evidence" value="ECO:0007669"/>
    <property type="project" value="InterPro"/>
</dbReference>
<gene>
    <name evidence="9" type="ORF">TheveDRAFT_1693</name>
</gene>
<dbReference type="GO" id="GO:0015079">
    <property type="term" value="F:potassium ion transmembrane transporter activity"/>
    <property type="evidence" value="ECO:0007669"/>
    <property type="project" value="InterPro"/>
</dbReference>
<keyword evidence="6" id="KW-0406">Ion transport</keyword>
<evidence type="ECO:0000256" key="3">
    <source>
        <dbReference type="ARBA" id="ARBA00022538"/>
    </source>
</evidence>
<dbReference type="PROSITE" id="PS51201">
    <property type="entry name" value="RCK_N"/>
    <property type="match status" value="2"/>
</dbReference>
<dbReference type="eggNOG" id="COG0569">
    <property type="taxonomic scope" value="Bacteria"/>
</dbReference>
<evidence type="ECO:0000259" key="7">
    <source>
        <dbReference type="PROSITE" id="PS51201"/>
    </source>
</evidence>
<evidence type="ECO:0000313" key="10">
    <source>
        <dbReference type="Proteomes" id="UP000005730"/>
    </source>
</evidence>
<dbReference type="Pfam" id="PF02254">
    <property type="entry name" value="TrkA_N"/>
    <property type="match status" value="2"/>
</dbReference>
<evidence type="ECO:0000256" key="2">
    <source>
        <dbReference type="ARBA" id="ARBA00022448"/>
    </source>
</evidence>
<feature type="domain" description="RCK N-terminal" evidence="7">
    <location>
        <begin position="232"/>
        <end position="349"/>
    </location>
</feature>
<keyword evidence="3" id="KW-0633">Potassium transport</keyword>
<dbReference type="InterPro" id="IPR003148">
    <property type="entry name" value="RCK_N"/>
</dbReference>
<dbReference type="Gene3D" id="3.40.50.720">
    <property type="entry name" value="NAD(P)-binding Rossmann-like Domain"/>
    <property type="match status" value="2"/>
</dbReference>